<reference evidence="1" key="1">
    <citation type="journal article" date="2022" name="bioRxiv">
        <title>Sequencing and chromosome-scale assembly of the giantPleurodeles waltlgenome.</title>
        <authorList>
            <person name="Brown T."/>
            <person name="Elewa A."/>
            <person name="Iarovenko S."/>
            <person name="Subramanian E."/>
            <person name="Araus A.J."/>
            <person name="Petzold A."/>
            <person name="Susuki M."/>
            <person name="Suzuki K.-i.T."/>
            <person name="Hayashi T."/>
            <person name="Toyoda A."/>
            <person name="Oliveira C."/>
            <person name="Osipova E."/>
            <person name="Leigh N.D."/>
            <person name="Simon A."/>
            <person name="Yun M.H."/>
        </authorList>
    </citation>
    <scope>NUCLEOTIDE SEQUENCE</scope>
    <source>
        <strain evidence="1">20211129_DDA</strain>
        <tissue evidence="1">Liver</tissue>
    </source>
</reference>
<organism evidence="1 2">
    <name type="scientific">Pleurodeles waltl</name>
    <name type="common">Iberian ribbed newt</name>
    <dbReference type="NCBI Taxonomy" id="8319"/>
    <lineage>
        <taxon>Eukaryota</taxon>
        <taxon>Metazoa</taxon>
        <taxon>Chordata</taxon>
        <taxon>Craniata</taxon>
        <taxon>Vertebrata</taxon>
        <taxon>Euteleostomi</taxon>
        <taxon>Amphibia</taxon>
        <taxon>Batrachia</taxon>
        <taxon>Caudata</taxon>
        <taxon>Salamandroidea</taxon>
        <taxon>Salamandridae</taxon>
        <taxon>Pleurodelinae</taxon>
        <taxon>Pleurodeles</taxon>
    </lineage>
</organism>
<evidence type="ECO:0000313" key="1">
    <source>
        <dbReference type="EMBL" id="KAJ1152326.1"/>
    </source>
</evidence>
<sequence length="90" mass="9482">TSIALGGVGRRRGAGTAEAVAHAPDLEQLIQERREALQLAAMIGTSPRVSESDTDISQPPSDCPATTYRLSELGFPDCLVVTPATVDDLF</sequence>
<comment type="caution">
    <text evidence="1">The sequence shown here is derived from an EMBL/GenBank/DDBJ whole genome shotgun (WGS) entry which is preliminary data.</text>
</comment>
<dbReference type="Proteomes" id="UP001066276">
    <property type="component" value="Chromosome 5"/>
</dbReference>
<dbReference type="AlphaFoldDB" id="A0AAV7RIQ9"/>
<keyword evidence="2" id="KW-1185">Reference proteome</keyword>
<evidence type="ECO:0000313" key="2">
    <source>
        <dbReference type="Proteomes" id="UP001066276"/>
    </source>
</evidence>
<feature type="non-terminal residue" evidence="1">
    <location>
        <position position="90"/>
    </location>
</feature>
<feature type="non-terminal residue" evidence="1">
    <location>
        <position position="1"/>
    </location>
</feature>
<proteinExistence type="predicted"/>
<accession>A0AAV7RIQ9</accession>
<protein>
    <submittedName>
        <fullName evidence="1">Uncharacterized protein</fullName>
    </submittedName>
</protein>
<dbReference type="EMBL" id="JANPWB010000009">
    <property type="protein sequence ID" value="KAJ1152326.1"/>
    <property type="molecule type" value="Genomic_DNA"/>
</dbReference>
<name>A0AAV7RIQ9_PLEWA</name>
<gene>
    <name evidence="1" type="ORF">NDU88_005101</name>
</gene>